<evidence type="ECO:0000256" key="3">
    <source>
        <dbReference type="ARBA" id="ARBA00023002"/>
    </source>
</evidence>
<keyword evidence="3" id="KW-0560">Oxidoreductase</keyword>
<dbReference type="InterPro" id="IPR011251">
    <property type="entry name" value="Luciferase-like_dom"/>
</dbReference>
<dbReference type="RefSeq" id="WP_126582653.1">
    <property type="nucleotide sequence ID" value="NZ_BIFR01000002.1"/>
</dbReference>
<feature type="domain" description="Luciferase-like" evidence="5">
    <location>
        <begin position="9"/>
        <end position="194"/>
    </location>
</feature>
<protein>
    <recommendedName>
        <fullName evidence="5">Luciferase-like domain-containing protein</fullName>
    </recommendedName>
</protein>
<dbReference type="Pfam" id="PF00296">
    <property type="entry name" value="Bac_luciferase"/>
    <property type="match status" value="1"/>
</dbReference>
<reference evidence="7" key="1">
    <citation type="submission" date="2018-12" db="EMBL/GenBank/DDBJ databases">
        <title>Tengunoibacter tsumagoiensis gen. nov., sp. nov., Dictyobacter kobayashii sp. nov., D. alpinus sp. nov., and D. joshuensis sp. nov. and description of Dictyobacteraceae fam. nov. within the order Ktedonobacterales isolated from Tengu-no-mugimeshi.</title>
        <authorList>
            <person name="Wang C.M."/>
            <person name="Zheng Y."/>
            <person name="Sakai Y."/>
            <person name="Toyoda A."/>
            <person name="Minakuchi Y."/>
            <person name="Abe K."/>
            <person name="Yokota A."/>
            <person name="Yabe S."/>
        </authorList>
    </citation>
    <scope>NUCLEOTIDE SEQUENCE [LARGE SCALE GENOMIC DNA]</scope>
    <source>
        <strain evidence="7">Uno3</strain>
    </source>
</reference>
<proteinExistence type="predicted"/>
<dbReference type="Proteomes" id="UP000287352">
    <property type="component" value="Unassembled WGS sequence"/>
</dbReference>
<dbReference type="AlphaFoldDB" id="A0A402A7N2"/>
<keyword evidence="4" id="KW-0503">Monooxygenase</keyword>
<accession>A0A402A7N2</accession>
<evidence type="ECO:0000313" key="7">
    <source>
        <dbReference type="Proteomes" id="UP000287352"/>
    </source>
</evidence>
<dbReference type="GO" id="GO:0046306">
    <property type="term" value="P:alkanesulfonate catabolic process"/>
    <property type="evidence" value="ECO:0007669"/>
    <property type="project" value="TreeGrafter"/>
</dbReference>
<keyword evidence="2" id="KW-0288">FMN</keyword>
<keyword evidence="1" id="KW-0285">Flavoprotein</keyword>
<dbReference type="PANTHER" id="PTHR42847">
    <property type="entry name" value="ALKANESULFONATE MONOOXYGENASE"/>
    <property type="match status" value="1"/>
</dbReference>
<organism evidence="6 7">
    <name type="scientific">Tengunoibacter tsumagoiensis</name>
    <dbReference type="NCBI Taxonomy" id="2014871"/>
    <lineage>
        <taxon>Bacteria</taxon>
        <taxon>Bacillati</taxon>
        <taxon>Chloroflexota</taxon>
        <taxon>Ktedonobacteria</taxon>
        <taxon>Ktedonobacterales</taxon>
        <taxon>Dictyobacteraceae</taxon>
        <taxon>Tengunoibacter</taxon>
    </lineage>
</organism>
<name>A0A402A7N2_9CHLR</name>
<gene>
    <name evidence="6" type="ORF">KTT_50120</name>
</gene>
<dbReference type="InterPro" id="IPR036661">
    <property type="entry name" value="Luciferase-like_sf"/>
</dbReference>
<evidence type="ECO:0000256" key="2">
    <source>
        <dbReference type="ARBA" id="ARBA00022643"/>
    </source>
</evidence>
<evidence type="ECO:0000313" key="6">
    <source>
        <dbReference type="EMBL" id="GCE15153.1"/>
    </source>
</evidence>
<comment type="caution">
    <text evidence="6">The sequence shown here is derived from an EMBL/GenBank/DDBJ whole genome shotgun (WGS) entry which is preliminary data.</text>
</comment>
<dbReference type="SUPFAM" id="SSF51679">
    <property type="entry name" value="Bacterial luciferase-like"/>
    <property type="match status" value="1"/>
</dbReference>
<evidence type="ECO:0000256" key="1">
    <source>
        <dbReference type="ARBA" id="ARBA00022630"/>
    </source>
</evidence>
<dbReference type="PANTHER" id="PTHR42847:SF8">
    <property type="entry name" value="CONSERVED PROTEIN"/>
    <property type="match status" value="1"/>
</dbReference>
<dbReference type="OrthoDB" id="153531at2"/>
<dbReference type="EMBL" id="BIFR01000002">
    <property type="protein sequence ID" value="GCE15153.1"/>
    <property type="molecule type" value="Genomic_DNA"/>
</dbReference>
<dbReference type="InterPro" id="IPR050172">
    <property type="entry name" value="SsuD_RutA_monooxygenase"/>
</dbReference>
<dbReference type="GO" id="GO:0008726">
    <property type="term" value="F:alkanesulfonate monooxygenase activity"/>
    <property type="evidence" value="ECO:0007669"/>
    <property type="project" value="TreeGrafter"/>
</dbReference>
<dbReference type="Gene3D" id="3.20.20.30">
    <property type="entry name" value="Luciferase-like domain"/>
    <property type="match status" value="1"/>
</dbReference>
<keyword evidence="7" id="KW-1185">Reference proteome</keyword>
<evidence type="ECO:0000256" key="4">
    <source>
        <dbReference type="ARBA" id="ARBA00023033"/>
    </source>
</evidence>
<sequence length="257" mass="28643">MRIGVIFYAKTEWEDVLAAAKEADQSRIDAIGIGDRYYGDADDPFLSGLTLYGALAVATQRVNLVPMVLSHPNMQIGRLAKETTMLAMMSHGRFELGIGVGDYPLEPHAWGEPWPAGHERVDALEETIMVLQRVWTGEHVTFEGRYLHTQGAGCRPVPARPPRIVIGAGRSSYLVRSAIKYADEINVWGEDMLRQASLHIAQSRRPIQLSIGWDQEVAAFEQQVEALEKMGVSRVYFNLWHPFTSLPALCNVAEKLA</sequence>
<evidence type="ECO:0000259" key="5">
    <source>
        <dbReference type="Pfam" id="PF00296"/>
    </source>
</evidence>